<dbReference type="HOGENOM" id="CLU_727006_0_0_7"/>
<dbReference type="RefSeq" id="WP_039625759.1">
    <property type="nucleotide sequence ID" value="NZ_CP007775.1"/>
</dbReference>
<organism evidence="2 3">
    <name type="scientific">Campylobacter lari NCTC 11845</name>
    <dbReference type="NCBI Taxonomy" id="1388749"/>
    <lineage>
        <taxon>Bacteria</taxon>
        <taxon>Pseudomonadati</taxon>
        <taxon>Campylobacterota</taxon>
        <taxon>Epsilonproteobacteria</taxon>
        <taxon>Campylobacterales</taxon>
        <taxon>Campylobacteraceae</taxon>
        <taxon>Campylobacter</taxon>
    </lineage>
</organism>
<keyword evidence="1" id="KW-0175">Coiled coil</keyword>
<evidence type="ECO:0000313" key="3">
    <source>
        <dbReference type="Proteomes" id="UP000031130"/>
    </source>
</evidence>
<dbReference type="AlphaFoldDB" id="A0A0A8HUW6"/>
<evidence type="ECO:0000256" key="1">
    <source>
        <dbReference type="SAM" id="Coils"/>
    </source>
</evidence>
<dbReference type="EMBL" id="CP007775">
    <property type="protein sequence ID" value="AJD01523.1"/>
    <property type="molecule type" value="Genomic_DNA"/>
</dbReference>
<reference evidence="2 3" key="1">
    <citation type="journal article" date="2014" name="Genome Biol. Evol.">
        <title>Comparative Genomics of the Campylobacter lari Group.</title>
        <authorList>
            <person name="Miller W.G."/>
            <person name="Yee E."/>
            <person name="Chapman M.H."/>
            <person name="Smith T.P."/>
            <person name="Bono J.L."/>
            <person name="Huynh S."/>
            <person name="Parker C.T."/>
            <person name="Vandamme P."/>
            <person name="Luong K."/>
            <person name="Korlach J."/>
        </authorList>
    </citation>
    <scope>NUCLEOTIDE SEQUENCE [LARGE SCALE GENOMIC DNA]</scope>
    <source>
        <strain evidence="3">RM3659</strain>
    </source>
</reference>
<accession>A0A0A8HUW6</accession>
<dbReference type="OrthoDB" id="5360240at2"/>
<feature type="coiled-coil region" evidence="1">
    <location>
        <begin position="35"/>
        <end position="74"/>
    </location>
</feature>
<name>A0A0A8HUW6_CAMLA</name>
<evidence type="ECO:0000313" key="2">
    <source>
        <dbReference type="EMBL" id="AJD01523.1"/>
    </source>
</evidence>
<gene>
    <name evidence="2" type="ORF">UPTC3659_0671</name>
</gene>
<sequence>MAYYNPQQVVFNPSLGVIQNAGKVGGVLYDSMKQYREEENKRRLLAQRDEELKARQEQNEINNAFLNNNLLQKERAFEYAMEQDRIKNNLALQEFNSQSFYRDINNQKTLLEMQRIENEINAKKQEQKLFDNITNSNTTRQNFTEKQHLGDIRTKAAAQFLDMASNRGKTYDTTHGFWNGAVNRFFGGWGSKSTDLNSASDLFLQRVLTDLMRGGKNAKWNLENLQANFPINGNILEANNQKVAQDLVGEWLAYAPTAYSLELSEKLGNAKTNFQKQTAIEEYQNNMAFYNEYAPKVRAFYWDEKYDKPSKKAITVENQKTKEAPQNSHNLLAFANNQKFYDVNLGGFEAQISEPDSNGNVILINSAGKRKQVSLEELRKEGLVK</sequence>
<proteinExistence type="predicted"/>
<dbReference type="Proteomes" id="UP000031130">
    <property type="component" value="Chromosome"/>
</dbReference>
<protein>
    <submittedName>
        <fullName evidence="2">Uncharacterized protein</fullName>
    </submittedName>
</protein>
<dbReference type="KEGG" id="cln:UPTC3659_0671"/>